<evidence type="ECO:0000313" key="2">
    <source>
        <dbReference type="Proteomes" id="UP000821865"/>
    </source>
</evidence>
<comment type="caution">
    <text evidence="1">The sequence shown here is derived from an EMBL/GenBank/DDBJ whole genome shotgun (WGS) entry which is preliminary data.</text>
</comment>
<reference evidence="1" key="1">
    <citation type="submission" date="2020-05" db="EMBL/GenBank/DDBJ databases">
        <title>Large-scale comparative analyses of tick genomes elucidate their genetic diversity and vector capacities.</title>
        <authorList>
            <person name="Jia N."/>
            <person name="Wang J."/>
            <person name="Shi W."/>
            <person name="Du L."/>
            <person name="Sun Y."/>
            <person name="Zhan W."/>
            <person name="Jiang J."/>
            <person name="Wang Q."/>
            <person name="Zhang B."/>
            <person name="Ji P."/>
            <person name="Sakyi L.B."/>
            <person name="Cui X."/>
            <person name="Yuan T."/>
            <person name="Jiang B."/>
            <person name="Yang W."/>
            <person name="Lam T.T.-Y."/>
            <person name="Chang Q."/>
            <person name="Ding S."/>
            <person name="Wang X."/>
            <person name="Zhu J."/>
            <person name="Ruan X."/>
            <person name="Zhao L."/>
            <person name="Wei J."/>
            <person name="Que T."/>
            <person name="Du C."/>
            <person name="Cheng J."/>
            <person name="Dai P."/>
            <person name="Han X."/>
            <person name="Huang E."/>
            <person name="Gao Y."/>
            <person name="Liu J."/>
            <person name="Shao H."/>
            <person name="Ye R."/>
            <person name="Li L."/>
            <person name="Wei W."/>
            <person name="Wang X."/>
            <person name="Wang C."/>
            <person name="Yang T."/>
            <person name="Huo Q."/>
            <person name="Li W."/>
            <person name="Guo W."/>
            <person name="Chen H."/>
            <person name="Zhou L."/>
            <person name="Ni X."/>
            <person name="Tian J."/>
            <person name="Zhou Y."/>
            <person name="Sheng Y."/>
            <person name="Liu T."/>
            <person name="Pan Y."/>
            <person name="Xia L."/>
            <person name="Li J."/>
            <person name="Zhao F."/>
            <person name="Cao W."/>
        </authorList>
    </citation>
    <scope>NUCLEOTIDE SEQUENCE</scope>
    <source>
        <strain evidence="1">Dsil-2018</strain>
    </source>
</reference>
<proteinExistence type="predicted"/>
<protein>
    <submittedName>
        <fullName evidence="1">Uncharacterized protein</fullName>
    </submittedName>
</protein>
<evidence type="ECO:0000313" key="1">
    <source>
        <dbReference type="EMBL" id="KAH7940713.1"/>
    </source>
</evidence>
<name>A0ACB8CDF0_DERSI</name>
<gene>
    <name evidence="1" type="ORF">HPB49_003750</name>
</gene>
<dbReference type="EMBL" id="CM023476">
    <property type="protein sequence ID" value="KAH7940713.1"/>
    <property type="molecule type" value="Genomic_DNA"/>
</dbReference>
<keyword evidence="2" id="KW-1185">Reference proteome</keyword>
<accession>A0ACB8CDF0</accession>
<dbReference type="Proteomes" id="UP000821865">
    <property type="component" value="Chromosome 7"/>
</dbReference>
<organism evidence="1 2">
    <name type="scientific">Dermacentor silvarum</name>
    <name type="common">Tick</name>
    <dbReference type="NCBI Taxonomy" id="543639"/>
    <lineage>
        <taxon>Eukaryota</taxon>
        <taxon>Metazoa</taxon>
        <taxon>Ecdysozoa</taxon>
        <taxon>Arthropoda</taxon>
        <taxon>Chelicerata</taxon>
        <taxon>Arachnida</taxon>
        <taxon>Acari</taxon>
        <taxon>Parasitiformes</taxon>
        <taxon>Ixodida</taxon>
        <taxon>Ixodoidea</taxon>
        <taxon>Ixodidae</taxon>
        <taxon>Rhipicephalinae</taxon>
        <taxon>Dermacentor</taxon>
    </lineage>
</organism>
<sequence length="208" mass="22710">MKAGSWALPYEFSRFDHQPTIDEVVGFQSVTFDRAVQATTRWQRTDVIILESLFERGFRCTSVTPPPPGLGDQTAFTVKGGLMSGLRSASAVGNGWNTVLGETAWDLANRFRGHGRKLDTWQIVRSDDTQVVSGSYRNRLAAKLGSDILGAEANESDSANQLEPCLMTPVPGQPALNTPEGRINSAHVSTRLSVEHCISVLNSSFRCL</sequence>